<dbReference type="AlphaFoldDB" id="A0A4Z1EXZ6"/>
<evidence type="ECO:0000313" key="4">
    <source>
        <dbReference type="Proteomes" id="UP000297777"/>
    </source>
</evidence>
<accession>A0A4Z1EXZ6</accession>
<keyword evidence="4" id="KW-1185">Reference proteome</keyword>
<organism evidence="3 4">
    <name type="scientific">Botrytis tulipae</name>
    <dbReference type="NCBI Taxonomy" id="87230"/>
    <lineage>
        <taxon>Eukaryota</taxon>
        <taxon>Fungi</taxon>
        <taxon>Dikarya</taxon>
        <taxon>Ascomycota</taxon>
        <taxon>Pezizomycotina</taxon>
        <taxon>Leotiomycetes</taxon>
        <taxon>Helotiales</taxon>
        <taxon>Sclerotiniaceae</taxon>
        <taxon>Botrytis</taxon>
    </lineage>
</organism>
<sequence>MYDVGLQHISSYPKSPPRLRKSLDDPLSYQHDVLPQGYIRLISIKPGNLDDPIELNLNSIRFRPQDHTKWIPARYIPRYEALSYTWDEDERRDKMPVLLNGKPFYITSNLHSALLAIRRGDNSSSFWIDAICIDQNDNTEKEQQLKIMHQIYKLATNVRVWLGNDDQSIDIRAGLALISHCLTKFEQVRGRKNSKLESDWDILYSTSWDTIILRALFGEFKEIITGKEMNVSFETMGAKYRKEDEKEPIVQRIDWHTGPEYSSGWKAIKKILARSYFTRSWIIQEMVLSSNRSILIGDHEMTDILRFVELLYATPEIQRELPPECRTEPEVTSRIHHLSRSIVEYDGALNLGKLLSTFRGKGSKMPEDQIYSLLGLTVEKNARYNKHRHVQFPEIDYKQSIQKLCTDTTKYILAQDNNLDVLRMVNIHAKPVNDKQWPSWVPNFTSPLPGLGEPKSSYWKLPPADISRTKLPREKKAINTESDKLLIYGHVLSEIRKPVGIVENNGRRDKALEHEKRPIGERQLPLFELEFLPMGIWEDSEGREVHGTVDVKKGDLVVMIARSESPLILRMLKGKKGKECEWPEYNVVGTAHIPELDLIKFNDLAKKIKWDFQKMAIV</sequence>
<dbReference type="InterPro" id="IPR052895">
    <property type="entry name" value="HetReg/Transcr_Mod"/>
</dbReference>
<dbReference type="EMBL" id="PQXH01000020">
    <property type="protein sequence ID" value="TGO17155.1"/>
    <property type="molecule type" value="Genomic_DNA"/>
</dbReference>
<dbReference type="PANTHER" id="PTHR24148">
    <property type="entry name" value="ANKYRIN REPEAT DOMAIN-CONTAINING PROTEIN 39 HOMOLOG-RELATED"/>
    <property type="match status" value="1"/>
</dbReference>
<comment type="caution">
    <text evidence="3">The sequence shown here is derived from an EMBL/GenBank/DDBJ whole genome shotgun (WGS) entry which is preliminary data.</text>
</comment>
<dbReference type="Pfam" id="PF06985">
    <property type="entry name" value="HET"/>
    <property type="match status" value="1"/>
</dbReference>
<proteinExistence type="predicted"/>
<name>A0A4Z1EXZ6_9HELO</name>
<feature type="region of interest" description="Disordered" evidence="1">
    <location>
        <begin position="1"/>
        <end position="21"/>
    </location>
</feature>
<evidence type="ECO:0000256" key="1">
    <source>
        <dbReference type="SAM" id="MobiDB-lite"/>
    </source>
</evidence>
<dbReference type="OrthoDB" id="3548752at2759"/>
<protein>
    <recommendedName>
        <fullName evidence="2">Heterokaryon incompatibility domain-containing protein</fullName>
    </recommendedName>
</protein>
<dbReference type="PANTHER" id="PTHR24148:SF64">
    <property type="entry name" value="HETEROKARYON INCOMPATIBILITY DOMAIN-CONTAINING PROTEIN"/>
    <property type="match status" value="1"/>
</dbReference>
<evidence type="ECO:0000259" key="2">
    <source>
        <dbReference type="Pfam" id="PF06985"/>
    </source>
</evidence>
<gene>
    <name evidence="3" type="ORF">BTUL_0020g00410</name>
</gene>
<feature type="domain" description="Heterokaryon incompatibility" evidence="2">
    <location>
        <begin position="79"/>
        <end position="285"/>
    </location>
</feature>
<evidence type="ECO:0000313" key="3">
    <source>
        <dbReference type="EMBL" id="TGO17155.1"/>
    </source>
</evidence>
<reference evidence="3 4" key="1">
    <citation type="submission" date="2017-12" db="EMBL/GenBank/DDBJ databases">
        <title>Comparative genomics of Botrytis spp.</title>
        <authorList>
            <person name="Valero-Jimenez C.A."/>
            <person name="Tapia P."/>
            <person name="Veloso J."/>
            <person name="Silva-Moreno E."/>
            <person name="Staats M."/>
            <person name="Valdes J.H."/>
            <person name="Van Kan J.A.L."/>
        </authorList>
    </citation>
    <scope>NUCLEOTIDE SEQUENCE [LARGE SCALE GENOMIC DNA]</scope>
    <source>
        <strain evidence="3 4">Bt9001</strain>
    </source>
</reference>
<dbReference type="InterPro" id="IPR010730">
    <property type="entry name" value="HET"/>
</dbReference>
<dbReference type="Proteomes" id="UP000297777">
    <property type="component" value="Unassembled WGS sequence"/>
</dbReference>